<dbReference type="EMBL" id="SPHZ02000009">
    <property type="protein sequence ID" value="KAF0900708.1"/>
    <property type="molecule type" value="Genomic_DNA"/>
</dbReference>
<dbReference type="Gene3D" id="3.40.50.2000">
    <property type="entry name" value="Glycogen Phosphorylase B"/>
    <property type="match status" value="1"/>
</dbReference>
<dbReference type="AlphaFoldDB" id="A0A6G1CJR3"/>
<keyword evidence="1" id="KW-0808">Transferase</keyword>
<evidence type="ECO:0000313" key="3">
    <source>
        <dbReference type="Proteomes" id="UP000479710"/>
    </source>
</evidence>
<accession>A0A6G1CJR3</accession>
<dbReference type="SUPFAM" id="SSF53756">
    <property type="entry name" value="UDP-Glycosyltransferase/glycogen phosphorylase"/>
    <property type="match status" value="1"/>
</dbReference>
<dbReference type="PANTHER" id="PTHR48048">
    <property type="entry name" value="GLYCOSYLTRANSFERASE"/>
    <property type="match status" value="1"/>
</dbReference>
<keyword evidence="3" id="KW-1185">Reference proteome</keyword>
<name>A0A6G1CJR3_9ORYZ</name>
<dbReference type="OrthoDB" id="691217at2759"/>
<proteinExistence type="predicted"/>
<sequence length="140" mass="15664">MGSFAPPQVLEIADGLECSGHRFLFVLRGWPPAGLPYPTDANVEELLRRGSWRGRRREKGLVWSKWAPQREIPIGGVPHCGWNSTLESLWHGVPLVPWPLYAEQHLNALELVAAMGVAVQMKVDRKRDKFVEAAELECGA</sequence>
<protein>
    <submittedName>
        <fullName evidence="2">Uncharacterized protein</fullName>
    </submittedName>
</protein>
<dbReference type="PANTHER" id="PTHR48048:SF2">
    <property type="entry name" value="GLYCOSYLTRANSFERASE"/>
    <property type="match status" value="1"/>
</dbReference>
<evidence type="ECO:0000256" key="1">
    <source>
        <dbReference type="ARBA" id="ARBA00022679"/>
    </source>
</evidence>
<evidence type="ECO:0000313" key="2">
    <source>
        <dbReference type="EMBL" id="KAF0900708.1"/>
    </source>
</evidence>
<organism evidence="2 3">
    <name type="scientific">Oryza meyeriana var. granulata</name>
    <dbReference type="NCBI Taxonomy" id="110450"/>
    <lineage>
        <taxon>Eukaryota</taxon>
        <taxon>Viridiplantae</taxon>
        <taxon>Streptophyta</taxon>
        <taxon>Embryophyta</taxon>
        <taxon>Tracheophyta</taxon>
        <taxon>Spermatophyta</taxon>
        <taxon>Magnoliopsida</taxon>
        <taxon>Liliopsida</taxon>
        <taxon>Poales</taxon>
        <taxon>Poaceae</taxon>
        <taxon>BOP clade</taxon>
        <taxon>Oryzoideae</taxon>
        <taxon>Oryzeae</taxon>
        <taxon>Oryzinae</taxon>
        <taxon>Oryza</taxon>
        <taxon>Oryza meyeriana</taxon>
    </lineage>
</organism>
<comment type="caution">
    <text evidence="2">The sequence shown here is derived from an EMBL/GenBank/DDBJ whole genome shotgun (WGS) entry which is preliminary data.</text>
</comment>
<reference evidence="2 3" key="1">
    <citation type="submission" date="2019-11" db="EMBL/GenBank/DDBJ databases">
        <title>Whole genome sequence of Oryza granulata.</title>
        <authorList>
            <person name="Li W."/>
        </authorList>
    </citation>
    <scope>NUCLEOTIDE SEQUENCE [LARGE SCALE GENOMIC DNA]</scope>
    <source>
        <strain evidence="3">cv. Menghai</strain>
        <tissue evidence="2">Leaf</tissue>
    </source>
</reference>
<dbReference type="InterPro" id="IPR050481">
    <property type="entry name" value="UDP-glycosyltransf_plant"/>
</dbReference>
<dbReference type="GO" id="GO:0035251">
    <property type="term" value="F:UDP-glucosyltransferase activity"/>
    <property type="evidence" value="ECO:0007669"/>
    <property type="project" value="InterPro"/>
</dbReference>
<dbReference type="InterPro" id="IPR002213">
    <property type="entry name" value="UDP_glucos_trans"/>
</dbReference>
<dbReference type="Proteomes" id="UP000479710">
    <property type="component" value="Unassembled WGS sequence"/>
</dbReference>
<gene>
    <name evidence="2" type="ORF">E2562_034765</name>
</gene>
<dbReference type="Pfam" id="PF00201">
    <property type="entry name" value="UDPGT"/>
    <property type="match status" value="1"/>
</dbReference>